<sequence>MTNPRRGRWHRRPARALLAGCAVALLAGCGAVDIGVRGDADAPPAVDVGADPTTPGTAPTSPAEPRPTDGGDPAPSDPAAVDPCALVTRPEAERALGLPVQDAVAIAESCTYTAPPSGPTGQVEVYVADSAKNLLTAERALGHDIDPVPGIGDEAYAEDGMIFLNQGGVWVAIRLVRTDDLAKYRAALEGLARTAAGRL</sequence>
<protein>
    <submittedName>
        <fullName evidence="3">DUF3558 family protein</fullName>
    </submittedName>
</protein>
<dbReference type="PROSITE" id="PS51257">
    <property type="entry name" value="PROKAR_LIPOPROTEIN"/>
    <property type="match status" value="1"/>
</dbReference>
<dbReference type="Pfam" id="PF12079">
    <property type="entry name" value="DUF3558"/>
    <property type="match status" value="1"/>
</dbReference>
<dbReference type="InterPro" id="IPR024520">
    <property type="entry name" value="DUF3558"/>
</dbReference>
<proteinExistence type="predicted"/>
<dbReference type="EMBL" id="CP118615">
    <property type="protein sequence ID" value="WDZ83462.1"/>
    <property type="molecule type" value="Genomic_DNA"/>
</dbReference>
<keyword evidence="4" id="KW-1185">Reference proteome</keyword>
<evidence type="ECO:0000256" key="2">
    <source>
        <dbReference type="SAM" id="SignalP"/>
    </source>
</evidence>
<keyword evidence="2" id="KW-0732">Signal</keyword>
<organism evidence="3 4">
    <name type="scientific">Micromonospora cathayae</name>
    <dbReference type="NCBI Taxonomy" id="3028804"/>
    <lineage>
        <taxon>Bacteria</taxon>
        <taxon>Bacillati</taxon>
        <taxon>Actinomycetota</taxon>
        <taxon>Actinomycetes</taxon>
        <taxon>Micromonosporales</taxon>
        <taxon>Micromonosporaceae</taxon>
        <taxon>Micromonospora</taxon>
    </lineage>
</organism>
<dbReference type="Proteomes" id="UP001219605">
    <property type="component" value="Chromosome"/>
</dbReference>
<feature type="region of interest" description="Disordered" evidence="1">
    <location>
        <begin position="43"/>
        <end position="82"/>
    </location>
</feature>
<name>A0ABY7ZKQ6_9ACTN</name>
<accession>A0ABY7ZKQ6</accession>
<evidence type="ECO:0000313" key="3">
    <source>
        <dbReference type="EMBL" id="WDZ83462.1"/>
    </source>
</evidence>
<feature type="chain" id="PRO_5045819267" evidence="2">
    <location>
        <begin position="28"/>
        <end position="199"/>
    </location>
</feature>
<evidence type="ECO:0000256" key="1">
    <source>
        <dbReference type="SAM" id="MobiDB-lite"/>
    </source>
</evidence>
<dbReference type="RefSeq" id="WP_275029988.1">
    <property type="nucleotide sequence ID" value="NZ_CP118615.1"/>
</dbReference>
<evidence type="ECO:0000313" key="4">
    <source>
        <dbReference type="Proteomes" id="UP001219605"/>
    </source>
</evidence>
<gene>
    <name evidence="3" type="ORF">PVK37_23790</name>
</gene>
<reference evidence="3 4" key="1">
    <citation type="submission" date="2023-02" db="EMBL/GenBank/DDBJ databases">
        <authorList>
            <person name="Mo P."/>
        </authorList>
    </citation>
    <scope>NUCLEOTIDE SEQUENCE [LARGE SCALE GENOMIC DNA]</scope>
    <source>
        <strain evidence="3 4">HUAS 3</strain>
    </source>
</reference>
<feature type="compositionally biased region" description="Low complexity" evidence="1">
    <location>
        <begin position="70"/>
        <end position="82"/>
    </location>
</feature>
<feature type="signal peptide" evidence="2">
    <location>
        <begin position="1"/>
        <end position="27"/>
    </location>
</feature>
<feature type="compositionally biased region" description="Low complexity" evidence="1">
    <location>
        <begin position="43"/>
        <end position="63"/>
    </location>
</feature>